<feature type="compositionally biased region" description="Basic and acidic residues" evidence="3">
    <location>
        <begin position="658"/>
        <end position="692"/>
    </location>
</feature>
<protein>
    <submittedName>
        <fullName evidence="4">Uncharacterized protein</fullName>
    </submittedName>
</protein>
<comment type="caution">
    <text evidence="4">The sequence shown here is derived from an EMBL/GenBank/DDBJ whole genome shotgun (WGS) entry which is preliminary data.</text>
</comment>
<keyword evidence="2" id="KW-0677">Repeat</keyword>
<evidence type="ECO:0000256" key="2">
    <source>
        <dbReference type="ARBA" id="ARBA00022737"/>
    </source>
</evidence>
<dbReference type="EMBL" id="VEPZ02001011">
    <property type="protein sequence ID" value="KAE8702162.1"/>
    <property type="molecule type" value="Genomic_DNA"/>
</dbReference>
<dbReference type="Proteomes" id="UP000436088">
    <property type="component" value="Unassembled WGS sequence"/>
</dbReference>
<dbReference type="PANTHER" id="PTHR48051">
    <property type="match status" value="1"/>
</dbReference>
<evidence type="ECO:0000256" key="3">
    <source>
        <dbReference type="SAM" id="MobiDB-lite"/>
    </source>
</evidence>
<evidence type="ECO:0000313" key="5">
    <source>
        <dbReference type="Proteomes" id="UP000436088"/>
    </source>
</evidence>
<feature type="compositionally biased region" description="Acidic residues" evidence="3">
    <location>
        <begin position="635"/>
        <end position="656"/>
    </location>
</feature>
<dbReference type="SUPFAM" id="SSF52058">
    <property type="entry name" value="L domain-like"/>
    <property type="match status" value="1"/>
</dbReference>
<proteinExistence type="predicted"/>
<reference evidence="4" key="1">
    <citation type="submission" date="2019-09" db="EMBL/GenBank/DDBJ databases">
        <title>Draft genome information of white flower Hibiscus syriacus.</title>
        <authorList>
            <person name="Kim Y.-M."/>
        </authorList>
    </citation>
    <scope>NUCLEOTIDE SEQUENCE [LARGE SCALE GENOMIC DNA]</scope>
    <source>
        <strain evidence="4">YM2019G1</strain>
    </source>
</reference>
<dbReference type="InterPro" id="IPR050216">
    <property type="entry name" value="LRR_domain-containing"/>
</dbReference>
<evidence type="ECO:0000313" key="4">
    <source>
        <dbReference type="EMBL" id="KAE8702162.1"/>
    </source>
</evidence>
<dbReference type="InterPro" id="IPR032675">
    <property type="entry name" value="LRR_dom_sf"/>
</dbReference>
<organism evidence="4 5">
    <name type="scientific">Hibiscus syriacus</name>
    <name type="common">Rose of Sharon</name>
    <dbReference type="NCBI Taxonomy" id="106335"/>
    <lineage>
        <taxon>Eukaryota</taxon>
        <taxon>Viridiplantae</taxon>
        <taxon>Streptophyta</taxon>
        <taxon>Embryophyta</taxon>
        <taxon>Tracheophyta</taxon>
        <taxon>Spermatophyta</taxon>
        <taxon>Magnoliopsida</taxon>
        <taxon>eudicotyledons</taxon>
        <taxon>Gunneridae</taxon>
        <taxon>Pentapetalae</taxon>
        <taxon>rosids</taxon>
        <taxon>malvids</taxon>
        <taxon>Malvales</taxon>
        <taxon>Malvaceae</taxon>
        <taxon>Malvoideae</taxon>
        <taxon>Hibiscus</taxon>
    </lineage>
</organism>
<dbReference type="AlphaFoldDB" id="A0A6A3AHB8"/>
<evidence type="ECO:0000256" key="1">
    <source>
        <dbReference type="ARBA" id="ARBA00022614"/>
    </source>
</evidence>
<sequence>MVTHHRDRGVRLSYIFWSLLCGDDVMVTTSWRRCGNPRTPPSSKIQRPTPTTVLQDSVDIPSQPSQTLSNVWLSSFSSQTSTQHPRHYLQASTSFTFFKALIDYFVVGTSFGASCIDNSIAIAADPSYWNEKLRVGGVDNISSRRAKDLVNLRGLDLYCKKLRKIPSLARAVNLKKLYLQGCESLIELPCLNHLSSLDWQWFKLEECYSLSKFPELPNNFVYLKLEKTSIEELKGQICIKQYLEAEIPYWLDLSHCPVTEFAEIPRRLTELDLSGTRIIEVALSFYSLSDLRFLHMSSSSIQKLECNVSLSGSVAVDVSSPIMRCKSLGSLAVDHCKSLKLLSELPPYLWLLDSHDCTSLENVSLTDQNLYQYSSDDDDDDEGGGYGVFYLLFSNSFRLNQDSVDNIEVNAMLNIGSVAEKWAFRYDLYFHPECVPSLICCFPGNKISANKFEYRSLNSSINLEISPNGSSRSRILSFAVCLVAGLTPCHFEYRSLNSSINLEISPNGSSRSRILSFAVCLVAGLTPCHVFFTLKHICEYELTAAGGCGYENFETGLYYWREYQQDRKCIGDHVLILSSIKMFIEDKDYEEASFEFKLISYKFSADEEIEGNYIEVKKCGVYVFYVDAESDAYSEDANTEEIVESSESFDSDEMSNDDSGRNSDSREDANVEEVHVDDATETGHGDKRRFIYDGEEGDAEPKRLE</sequence>
<keyword evidence="5" id="KW-1185">Reference proteome</keyword>
<dbReference type="PANTHER" id="PTHR48051:SF1">
    <property type="entry name" value="RAS SUPPRESSOR PROTEIN 1"/>
    <property type="match status" value="1"/>
</dbReference>
<gene>
    <name evidence="4" type="ORF">F3Y22_tig00110500pilonHSYRG00248</name>
</gene>
<accession>A0A6A3AHB8</accession>
<dbReference type="GO" id="GO:0005737">
    <property type="term" value="C:cytoplasm"/>
    <property type="evidence" value="ECO:0007669"/>
    <property type="project" value="TreeGrafter"/>
</dbReference>
<name>A0A6A3AHB8_HIBSY</name>
<keyword evidence="1" id="KW-0433">Leucine-rich repeat</keyword>
<dbReference type="Gene3D" id="3.80.10.10">
    <property type="entry name" value="Ribonuclease Inhibitor"/>
    <property type="match status" value="2"/>
</dbReference>
<feature type="region of interest" description="Disordered" evidence="3">
    <location>
        <begin position="635"/>
        <end position="705"/>
    </location>
</feature>